<dbReference type="InParanoid" id="G4YJ50"/>
<keyword evidence="2 3" id="KW-0040">ANK repeat</keyword>
<dbReference type="SMART" id="SM00248">
    <property type="entry name" value="ANK"/>
    <property type="match status" value="2"/>
</dbReference>
<sequence length="85" mass="9710">ILQDAVWLNRRDILGRTMLHDAAEFGHSSVMELLLKARVIVDVKDSRGDTPLHHAARHGRLKEVSMLLKEHATPWILNVERKSPL</sequence>
<organism evidence="4 5">
    <name type="scientific">Phytophthora sojae (strain P6497)</name>
    <name type="common">Soybean stem and root rot agent</name>
    <name type="synonym">Phytophthora megasperma f. sp. glycines</name>
    <dbReference type="NCBI Taxonomy" id="1094619"/>
    <lineage>
        <taxon>Eukaryota</taxon>
        <taxon>Sar</taxon>
        <taxon>Stramenopiles</taxon>
        <taxon>Oomycota</taxon>
        <taxon>Peronosporomycetes</taxon>
        <taxon>Peronosporales</taxon>
        <taxon>Peronosporaceae</taxon>
        <taxon>Phytophthora</taxon>
    </lineage>
</organism>
<keyword evidence="1" id="KW-0677">Repeat</keyword>
<dbReference type="RefSeq" id="XP_009516465.1">
    <property type="nucleotide sequence ID" value="XM_009518170.1"/>
</dbReference>
<dbReference type="PROSITE" id="PS50088">
    <property type="entry name" value="ANK_REPEAT"/>
    <property type="match status" value="2"/>
</dbReference>
<dbReference type="SMR" id="G4YJ50"/>
<dbReference type="InterPro" id="IPR002110">
    <property type="entry name" value="Ankyrin_rpt"/>
</dbReference>
<feature type="repeat" description="ANK" evidence="3">
    <location>
        <begin position="47"/>
        <end position="72"/>
    </location>
</feature>
<reference evidence="4 5" key="1">
    <citation type="journal article" date="2006" name="Science">
        <title>Phytophthora genome sequences uncover evolutionary origins and mechanisms of pathogenesis.</title>
        <authorList>
            <person name="Tyler B.M."/>
            <person name="Tripathy S."/>
            <person name="Zhang X."/>
            <person name="Dehal P."/>
            <person name="Jiang R.H."/>
            <person name="Aerts A."/>
            <person name="Arredondo F.D."/>
            <person name="Baxter L."/>
            <person name="Bensasson D."/>
            <person name="Beynon J.L."/>
            <person name="Chapman J."/>
            <person name="Damasceno C.M."/>
            <person name="Dorrance A.E."/>
            <person name="Dou D."/>
            <person name="Dickerman A.W."/>
            <person name="Dubchak I.L."/>
            <person name="Garbelotto M."/>
            <person name="Gijzen M."/>
            <person name="Gordon S.G."/>
            <person name="Govers F."/>
            <person name="Grunwald N.J."/>
            <person name="Huang W."/>
            <person name="Ivors K.L."/>
            <person name="Jones R.W."/>
            <person name="Kamoun S."/>
            <person name="Krampis K."/>
            <person name="Lamour K.H."/>
            <person name="Lee M.K."/>
            <person name="McDonald W.H."/>
            <person name="Medina M."/>
            <person name="Meijer H.J."/>
            <person name="Nordberg E.K."/>
            <person name="Maclean D.J."/>
            <person name="Ospina-Giraldo M.D."/>
            <person name="Morris P.F."/>
            <person name="Phuntumart V."/>
            <person name="Putnam N.H."/>
            <person name="Rash S."/>
            <person name="Rose J.K."/>
            <person name="Sakihama Y."/>
            <person name="Salamov A.A."/>
            <person name="Savidor A."/>
            <person name="Scheuring C.F."/>
            <person name="Smith B.M."/>
            <person name="Sobral B.W."/>
            <person name="Terry A."/>
            <person name="Torto-Alalibo T.A."/>
            <person name="Win J."/>
            <person name="Xu Z."/>
            <person name="Zhang H."/>
            <person name="Grigoriev I.V."/>
            <person name="Rokhsar D.S."/>
            <person name="Boore J.L."/>
        </authorList>
    </citation>
    <scope>NUCLEOTIDE SEQUENCE [LARGE SCALE GENOMIC DNA]</scope>
    <source>
        <strain evidence="4 5">P6497</strain>
    </source>
</reference>
<dbReference type="InterPro" id="IPR050776">
    <property type="entry name" value="Ank_Repeat/CDKN_Inhibitor"/>
</dbReference>
<proteinExistence type="predicted"/>
<evidence type="ECO:0000313" key="5">
    <source>
        <dbReference type="Proteomes" id="UP000002640"/>
    </source>
</evidence>
<gene>
    <name evidence="4" type="ORF">PHYSODRAFT_386226</name>
</gene>
<feature type="non-terminal residue" evidence="4">
    <location>
        <position position="85"/>
    </location>
</feature>
<dbReference type="Pfam" id="PF12796">
    <property type="entry name" value="Ank_2"/>
    <property type="match status" value="1"/>
</dbReference>
<keyword evidence="5" id="KW-1185">Reference proteome</keyword>
<dbReference type="AlphaFoldDB" id="G4YJ50"/>
<evidence type="ECO:0000256" key="1">
    <source>
        <dbReference type="ARBA" id="ARBA00022737"/>
    </source>
</evidence>
<evidence type="ECO:0000313" key="4">
    <source>
        <dbReference type="EMBL" id="EGZ29190.1"/>
    </source>
</evidence>
<dbReference type="SUPFAM" id="SSF48403">
    <property type="entry name" value="Ankyrin repeat"/>
    <property type="match status" value="1"/>
</dbReference>
<dbReference type="InterPro" id="IPR036770">
    <property type="entry name" value="Ankyrin_rpt-contain_sf"/>
</dbReference>
<evidence type="ECO:0000256" key="2">
    <source>
        <dbReference type="ARBA" id="ARBA00023043"/>
    </source>
</evidence>
<evidence type="ECO:0000256" key="3">
    <source>
        <dbReference type="PROSITE-ProRule" id="PRU00023"/>
    </source>
</evidence>
<dbReference type="Proteomes" id="UP000002640">
    <property type="component" value="Unassembled WGS sequence"/>
</dbReference>
<dbReference type="EMBL" id="JH159151">
    <property type="protein sequence ID" value="EGZ29190.1"/>
    <property type="molecule type" value="Genomic_DNA"/>
</dbReference>
<dbReference type="KEGG" id="psoj:PHYSODRAFT_386226"/>
<name>G4YJ50_PHYSP</name>
<dbReference type="GeneID" id="20650934"/>
<dbReference type="PANTHER" id="PTHR24201:SF16">
    <property type="entry name" value="ANKYRIN-1-LIKE-RELATED"/>
    <property type="match status" value="1"/>
</dbReference>
<dbReference type="Gene3D" id="1.25.40.20">
    <property type="entry name" value="Ankyrin repeat-containing domain"/>
    <property type="match status" value="2"/>
</dbReference>
<dbReference type="GO" id="GO:0005634">
    <property type="term" value="C:nucleus"/>
    <property type="evidence" value="ECO:0007669"/>
    <property type="project" value="TreeGrafter"/>
</dbReference>
<feature type="non-terminal residue" evidence="4">
    <location>
        <position position="1"/>
    </location>
</feature>
<dbReference type="PROSITE" id="PS50297">
    <property type="entry name" value="ANK_REP_REGION"/>
    <property type="match status" value="2"/>
</dbReference>
<feature type="repeat" description="ANK" evidence="3">
    <location>
        <begin position="14"/>
        <end position="46"/>
    </location>
</feature>
<protein>
    <submittedName>
        <fullName evidence="4">Uncharacterized protein</fullName>
    </submittedName>
</protein>
<dbReference type="PANTHER" id="PTHR24201">
    <property type="entry name" value="ANK_REP_REGION DOMAIN-CONTAINING PROTEIN"/>
    <property type="match status" value="1"/>
</dbReference>
<accession>G4YJ50</accession>